<proteinExistence type="predicted"/>
<accession>A0AAV1LMV3</accession>
<evidence type="ECO:0000313" key="2">
    <source>
        <dbReference type="Proteomes" id="UP001314205"/>
    </source>
</evidence>
<comment type="caution">
    <text evidence="1">The sequence shown here is derived from an EMBL/GenBank/DDBJ whole genome shotgun (WGS) entry which is preliminary data.</text>
</comment>
<dbReference type="AlphaFoldDB" id="A0AAV1LMV3"/>
<keyword evidence="2" id="KW-1185">Reference proteome</keyword>
<gene>
    <name evidence="1" type="ORF">PARMNEM_LOCUS15811</name>
</gene>
<dbReference type="EMBL" id="CAVLGL010000093">
    <property type="protein sequence ID" value="CAK1596466.1"/>
    <property type="molecule type" value="Genomic_DNA"/>
</dbReference>
<organism evidence="1 2">
    <name type="scientific">Parnassius mnemosyne</name>
    <name type="common">clouded apollo</name>
    <dbReference type="NCBI Taxonomy" id="213953"/>
    <lineage>
        <taxon>Eukaryota</taxon>
        <taxon>Metazoa</taxon>
        <taxon>Ecdysozoa</taxon>
        <taxon>Arthropoda</taxon>
        <taxon>Hexapoda</taxon>
        <taxon>Insecta</taxon>
        <taxon>Pterygota</taxon>
        <taxon>Neoptera</taxon>
        <taxon>Endopterygota</taxon>
        <taxon>Lepidoptera</taxon>
        <taxon>Glossata</taxon>
        <taxon>Ditrysia</taxon>
        <taxon>Papilionoidea</taxon>
        <taxon>Papilionidae</taxon>
        <taxon>Parnassiinae</taxon>
        <taxon>Parnassini</taxon>
        <taxon>Parnassius</taxon>
        <taxon>Driopa</taxon>
    </lineage>
</organism>
<sequence>MCLDYEDEKNSMIAISETAENNYYEHFYDEMDNRLRIEHSMDMIYFGPPSSFMRLDSETILHILTNTKKHLIPITRAQLAWDIITDGKTAAFLQGREFLAFGSLLNVIPEEDLYYVNFGDNSVFKYFTNRYVDLENRKFGVLIAAYRRYFGGDWHDNATRINELGYLLCGYPHFELKMISPTTFKKLNIDVLGKLGRCNVQQKKTLFNIAVHPNAYGEPYKWSSHEISQLSELFVCIPKEDITVLELEAIPAISPKVMKLLDKTKLEYFTKPQILRMNPKTRRIYILRMQLSSSLDMNQIARGNVRLISVLLYNCAFFVLLLSH</sequence>
<name>A0AAV1LMV3_9NEOP</name>
<dbReference type="Proteomes" id="UP001314205">
    <property type="component" value="Unassembled WGS sequence"/>
</dbReference>
<protein>
    <submittedName>
        <fullName evidence="1">Uncharacterized protein</fullName>
    </submittedName>
</protein>
<reference evidence="1 2" key="1">
    <citation type="submission" date="2023-11" db="EMBL/GenBank/DDBJ databases">
        <authorList>
            <person name="Hedman E."/>
            <person name="Englund M."/>
            <person name="Stromberg M."/>
            <person name="Nyberg Akerstrom W."/>
            <person name="Nylinder S."/>
            <person name="Jareborg N."/>
            <person name="Kallberg Y."/>
            <person name="Kronander E."/>
        </authorList>
    </citation>
    <scope>NUCLEOTIDE SEQUENCE [LARGE SCALE GENOMIC DNA]</scope>
</reference>
<evidence type="ECO:0000313" key="1">
    <source>
        <dbReference type="EMBL" id="CAK1596466.1"/>
    </source>
</evidence>